<keyword evidence="4" id="KW-1185">Reference proteome</keyword>
<evidence type="ECO:0008006" key="5">
    <source>
        <dbReference type="Google" id="ProtNLM"/>
    </source>
</evidence>
<dbReference type="GeneID" id="36833862"/>
<proteinExistence type="predicted"/>
<dbReference type="OrthoDB" id="34747at2157"/>
<feature type="transmembrane region" description="Helical" evidence="2">
    <location>
        <begin position="17"/>
        <end position="35"/>
    </location>
</feature>
<feature type="region of interest" description="Disordered" evidence="1">
    <location>
        <begin position="153"/>
        <end position="178"/>
    </location>
</feature>
<dbReference type="KEGG" id="mhk:DFR87_00930"/>
<dbReference type="AlphaFoldDB" id="A0A2U9IR37"/>
<feature type="transmembrane region" description="Helical" evidence="2">
    <location>
        <begin position="41"/>
        <end position="60"/>
    </location>
</feature>
<dbReference type="Pfam" id="PF06157">
    <property type="entry name" value="DUF973"/>
    <property type="match status" value="1"/>
</dbReference>
<evidence type="ECO:0000313" key="3">
    <source>
        <dbReference type="EMBL" id="AWR98509.1"/>
    </source>
</evidence>
<sequence length="272" mass="28748">MATPQELEGISRLRGGIAFEFLAAILSIIGIILFIGGLAGIVIGAVLLIIAFIVAIIALIRLYRGFSRLEQYVPNMVLGKIGVILSVIPYLNFIGYILIGIALYFIGDKYGNGTLKTGGIITAIPFINFIGLIISYIGLGGINFASVPPSTSYPSPGTGPGSTSYGQPYGQSSPPGQPQGVSVYQVGQGVLRGNVANFTLYSSGQTRIERATLEAVDTYAVSVNPIFLNSGNNAISVNFSTIPSNLVQGGVYRIKLDLDNNTSVYVTVIYNP</sequence>
<accession>A0A2U9IR37</accession>
<protein>
    <recommendedName>
        <fullName evidence="5">DUF973 domain-containing protein</fullName>
    </recommendedName>
</protein>
<feature type="transmembrane region" description="Helical" evidence="2">
    <location>
        <begin position="81"/>
        <end position="106"/>
    </location>
</feature>
<feature type="transmembrane region" description="Helical" evidence="2">
    <location>
        <begin position="118"/>
        <end position="139"/>
    </location>
</feature>
<evidence type="ECO:0000256" key="1">
    <source>
        <dbReference type="SAM" id="MobiDB-lite"/>
    </source>
</evidence>
<organism evidence="3 4">
    <name type="scientific">Metallosphaera hakonensis JCM 8857 = DSM 7519</name>
    <dbReference type="NCBI Taxonomy" id="1293036"/>
    <lineage>
        <taxon>Archaea</taxon>
        <taxon>Thermoproteota</taxon>
        <taxon>Thermoprotei</taxon>
        <taxon>Sulfolobales</taxon>
        <taxon>Sulfolobaceae</taxon>
        <taxon>Metallosphaera</taxon>
    </lineage>
</organism>
<keyword evidence="2" id="KW-1133">Transmembrane helix</keyword>
<dbReference type="InterPro" id="IPR009321">
    <property type="entry name" value="DUF973"/>
</dbReference>
<evidence type="ECO:0000256" key="2">
    <source>
        <dbReference type="SAM" id="Phobius"/>
    </source>
</evidence>
<reference evidence="3" key="1">
    <citation type="submission" date="2018-05" db="EMBL/GenBank/DDBJ databases">
        <title>Complete Genome Sequences of Extremely Thermoacidophilic, Metal-Mobilizing Type-Strain Members of the Archaeal Family Sulfolobaceae: Acidianus brierleyi DSM-1651T, Acidianus sulfidivorans DSM-18786T, Metallosphaera hakonensis DSM-7519T, and Metallosphaera prunae DSM-10039T.</title>
        <authorList>
            <person name="Counts J.A."/>
            <person name="Kelly R.M."/>
        </authorList>
    </citation>
    <scope>NUCLEOTIDE SEQUENCE [LARGE SCALE GENOMIC DNA]</scope>
    <source>
        <strain evidence="3">HO1-1</strain>
    </source>
</reference>
<name>A0A2U9IR37_9CREN</name>
<keyword evidence="2" id="KW-0812">Transmembrane</keyword>
<dbReference type="RefSeq" id="WP_110368721.1">
    <property type="nucleotide sequence ID" value="NZ_CP029287.2"/>
</dbReference>
<keyword evidence="2" id="KW-0472">Membrane</keyword>
<evidence type="ECO:0000313" key="4">
    <source>
        <dbReference type="Proteomes" id="UP000247586"/>
    </source>
</evidence>
<gene>
    <name evidence="3" type="ORF">DFR87_00930</name>
</gene>
<dbReference type="Proteomes" id="UP000247586">
    <property type="component" value="Chromosome"/>
</dbReference>
<dbReference type="EMBL" id="CP029287">
    <property type="protein sequence ID" value="AWR98509.1"/>
    <property type="molecule type" value="Genomic_DNA"/>
</dbReference>